<dbReference type="AlphaFoldDB" id="A0A660DZD9"/>
<gene>
    <name evidence="1" type="ORF">MUDAN_MDHGFNIF_00286</name>
</gene>
<reference evidence="1 2" key="1">
    <citation type="submission" date="2018-11" db="EMBL/GenBank/DDBJ databases">
        <authorList>
            <person name="Wuyts S."/>
        </authorList>
    </citation>
    <scope>NUCLEOTIDE SEQUENCE [LARGE SCALE GENOMIC DNA]</scope>
    <source>
        <strain evidence="1">Lactobacillus mudanjiangensis AMBF249</strain>
    </source>
</reference>
<dbReference type="OrthoDB" id="2148962at2"/>
<keyword evidence="2" id="KW-1185">Reference proteome</keyword>
<protein>
    <submittedName>
        <fullName evidence="1">Uncharacterized protein</fullName>
    </submittedName>
</protein>
<evidence type="ECO:0000313" key="2">
    <source>
        <dbReference type="Proteomes" id="UP000289996"/>
    </source>
</evidence>
<evidence type="ECO:0000313" key="1">
    <source>
        <dbReference type="EMBL" id="VDG26891.1"/>
    </source>
</evidence>
<dbReference type="Proteomes" id="UP000289996">
    <property type="component" value="Unassembled WGS sequence"/>
</dbReference>
<proteinExistence type="predicted"/>
<sequence>MAKDKVKIDPDKFARAVVSGANLTGEDDVRLSKNALKLYLQAYFLIEKFNGLESEQFKFTKSTNFEYMIKALDHIKLS</sequence>
<name>A0A660DZD9_9LACO</name>
<dbReference type="RefSeq" id="WP_130851223.1">
    <property type="nucleotide sequence ID" value="NZ_UYIG01000001.1"/>
</dbReference>
<organism evidence="1 2">
    <name type="scientific">Lactiplantibacillus mudanjiangensis</name>
    <dbReference type="NCBI Taxonomy" id="1296538"/>
    <lineage>
        <taxon>Bacteria</taxon>
        <taxon>Bacillati</taxon>
        <taxon>Bacillota</taxon>
        <taxon>Bacilli</taxon>
        <taxon>Lactobacillales</taxon>
        <taxon>Lactobacillaceae</taxon>
        <taxon>Lactiplantibacillus</taxon>
    </lineage>
</organism>
<dbReference type="EMBL" id="UYIG01000001">
    <property type="protein sequence ID" value="VDG26891.1"/>
    <property type="molecule type" value="Genomic_DNA"/>
</dbReference>
<accession>A0A660DZD9</accession>